<keyword evidence="2" id="KW-1185">Reference proteome</keyword>
<organism evidence="1 2">
    <name type="scientific">Sediminibacterium goheungense</name>
    <dbReference type="NCBI Taxonomy" id="1086393"/>
    <lineage>
        <taxon>Bacteria</taxon>
        <taxon>Pseudomonadati</taxon>
        <taxon>Bacteroidota</taxon>
        <taxon>Chitinophagia</taxon>
        <taxon>Chitinophagales</taxon>
        <taxon>Chitinophagaceae</taxon>
        <taxon>Sediminibacterium</taxon>
    </lineage>
</organism>
<evidence type="ECO:0000313" key="2">
    <source>
        <dbReference type="Proteomes" id="UP000295741"/>
    </source>
</evidence>
<accession>A0A4R6IYS3</accession>
<dbReference type="Proteomes" id="UP000295741">
    <property type="component" value="Unassembled WGS sequence"/>
</dbReference>
<dbReference type="EMBL" id="SNWP01000010">
    <property type="protein sequence ID" value="TDO28014.1"/>
    <property type="molecule type" value="Genomic_DNA"/>
</dbReference>
<reference evidence="1 2" key="1">
    <citation type="submission" date="2019-03" db="EMBL/GenBank/DDBJ databases">
        <title>Genomic Encyclopedia of Archaeal and Bacterial Type Strains, Phase II (KMG-II): from individual species to whole genera.</title>
        <authorList>
            <person name="Goeker M."/>
        </authorList>
    </citation>
    <scope>NUCLEOTIDE SEQUENCE [LARGE SCALE GENOMIC DNA]</scope>
    <source>
        <strain evidence="1 2">DSM 28323</strain>
    </source>
</reference>
<proteinExistence type="predicted"/>
<evidence type="ECO:0000313" key="1">
    <source>
        <dbReference type="EMBL" id="TDO28014.1"/>
    </source>
</evidence>
<protein>
    <submittedName>
        <fullName evidence="1">Uncharacterized protein</fullName>
    </submittedName>
</protein>
<gene>
    <name evidence="1" type="ORF">BC659_0072</name>
</gene>
<sequence>MGLFSITCKKATYLSSKKEEGKLSWIEKIQLSSHLAICSFCRLFEKQSQIIAHQAKHVECTDKLSEEAKSKMNWDKL</sequence>
<dbReference type="AlphaFoldDB" id="A0A4R6IYS3"/>
<comment type="caution">
    <text evidence="1">The sequence shown here is derived from an EMBL/GenBank/DDBJ whole genome shotgun (WGS) entry which is preliminary data.</text>
</comment>
<name>A0A4R6IYS3_9BACT</name>